<keyword evidence="2" id="KW-0719">Serine esterase</keyword>
<dbReference type="EC" id="3.1.1.-" evidence="5"/>
<protein>
    <recommendedName>
        <fullName evidence="5">Carboxylic ester hydrolase</fullName>
        <ecNumber evidence="5">3.1.1.-</ecNumber>
    </recommendedName>
</protein>
<comment type="similarity">
    <text evidence="1 5">Belongs to the type-B carboxylesterase/lipase family.</text>
</comment>
<feature type="transmembrane region" description="Helical" evidence="6">
    <location>
        <begin position="12"/>
        <end position="34"/>
    </location>
</feature>
<dbReference type="PANTHER" id="PTHR43142">
    <property type="entry name" value="CARBOXYLIC ESTER HYDROLASE"/>
    <property type="match status" value="1"/>
</dbReference>
<keyword evidence="3 5" id="KW-0378">Hydrolase</keyword>
<dbReference type="Gene3D" id="3.40.50.1820">
    <property type="entry name" value="alpha/beta hydrolase"/>
    <property type="match status" value="1"/>
</dbReference>
<evidence type="ECO:0000256" key="3">
    <source>
        <dbReference type="ARBA" id="ARBA00022801"/>
    </source>
</evidence>
<keyword evidence="6" id="KW-0472">Membrane</keyword>
<gene>
    <name evidence="8" type="ORF">ODALV1_LOCUS2754</name>
</gene>
<accession>A0ABP1PUZ1</accession>
<comment type="caution">
    <text evidence="8">The sequence shown here is derived from an EMBL/GenBank/DDBJ whole genome shotgun (WGS) entry which is preliminary data.</text>
</comment>
<evidence type="ECO:0000256" key="4">
    <source>
        <dbReference type="ARBA" id="ARBA00023180"/>
    </source>
</evidence>
<evidence type="ECO:0000256" key="2">
    <source>
        <dbReference type="ARBA" id="ARBA00022487"/>
    </source>
</evidence>
<dbReference type="SUPFAM" id="SSF53474">
    <property type="entry name" value="alpha/beta-Hydrolases"/>
    <property type="match status" value="1"/>
</dbReference>
<dbReference type="PANTHER" id="PTHR43142:SF1">
    <property type="entry name" value="CARBOXYLIC ESTER HYDROLASE"/>
    <property type="match status" value="1"/>
</dbReference>
<dbReference type="Proteomes" id="UP001642540">
    <property type="component" value="Unassembled WGS sequence"/>
</dbReference>
<sequence length="620" mass="70351">MLKRFRRVYTFVTYCCPFLIGIVSPCMSTFSMYAPVVNTSLGRVRGIVDNSRELRRFYQYIGIKYAESPEGDLRFEAPVPIKPWSEIYQATSWPSPCLQFDAILKGRVLGKEDCLYLNIFTRNVTPKELYPVLVWVHGGGFVAGSSDMYDPKYFMDHDVVVVSMNYRLASLGFLNTGDELIRGNMGLKDQNLVLRFVKDNIKNFGGDPNRVTLLGESAGAASVHYHIVSPLSRGLFHRAIMQSGNIFCPWAHTRSPGNQAMGFGKSLGCPTDNTTVLVECLRNMDGKTIVKQHAAILSPVHTQDDFFPGSVEAVIRNDTFLAENPFMMLKRGDFNRVPVIFGMNSGEGALKTARMEAHRDVLTTLDSKWHDHVSILLHYNTEMKNVSQKLRNFYCPQCIFPTGSNSSESVSNSTPSEVEGGDFDDPDAVPPHEALENVTHMVSDGVWFLATKEAAMHHAKYAPVYLNYFSYISNVLPSSYTFIKSARVRNNVPAEWSWPRYLAQAYLQQHLFQNNNPKRFGACHGDDLIYYFATNPIMQIRQISQDYTFSKNIVAAFVHFVSEASPLKFGHSIWEPVNDPNNLRYLRLDGKPEMIDQPFRERIEFIESLEIRDPLDPNNW</sequence>
<evidence type="ECO:0000313" key="8">
    <source>
        <dbReference type="EMBL" id="CAL8073934.1"/>
    </source>
</evidence>
<name>A0ABP1PUZ1_9HEXA</name>
<dbReference type="Pfam" id="PF00135">
    <property type="entry name" value="COesterase"/>
    <property type="match status" value="1"/>
</dbReference>
<organism evidence="8 9">
    <name type="scientific">Orchesella dallaii</name>
    <dbReference type="NCBI Taxonomy" id="48710"/>
    <lineage>
        <taxon>Eukaryota</taxon>
        <taxon>Metazoa</taxon>
        <taxon>Ecdysozoa</taxon>
        <taxon>Arthropoda</taxon>
        <taxon>Hexapoda</taxon>
        <taxon>Collembola</taxon>
        <taxon>Entomobryomorpha</taxon>
        <taxon>Entomobryoidea</taxon>
        <taxon>Orchesellidae</taxon>
        <taxon>Orchesellinae</taxon>
        <taxon>Orchesella</taxon>
    </lineage>
</organism>
<keyword evidence="6" id="KW-0812">Transmembrane</keyword>
<dbReference type="InterPro" id="IPR002018">
    <property type="entry name" value="CarbesteraseB"/>
</dbReference>
<dbReference type="InterPro" id="IPR019826">
    <property type="entry name" value="Carboxylesterase_B_AS"/>
</dbReference>
<keyword evidence="6" id="KW-1133">Transmembrane helix</keyword>
<dbReference type="PROSITE" id="PS00941">
    <property type="entry name" value="CARBOXYLESTERASE_B_2"/>
    <property type="match status" value="1"/>
</dbReference>
<feature type="domain" description="Carboxylesterase type B" evidence="7">
    <location>
        <begin position="34"/>
        <end position="605"/>
    </location>
</feature>
<reference evidence="8 9" key="1">
    <citation type="submission" date="2024-08" db="EMBL/GenBank/DDBJ databases">
        <authorList>
            <person name="Cucini C."/>
            <person name="Frati F."/>
        </authorList>
    </citation>
    <scope>NUCLEOTIDE SEQUENCE [LARGE SCALE GENOMIC DNA]</scope>
</reference>
<evidence type="ECO:0000256" key="1">
    <source>
        <dbReference type="ARBA" id="ARBA00005964"/>
    </source>
</evidence>
<keyword evidence="9" id="KW-1185">Reference proteome</keyword>
<evidence type="ECO:0000313" key="9">
    <source>
        <dbReference type="Proteomes" id="UP001642540"/>
    </source>
</evidence>
<dbReference type="InterPro" id="IPR019819">
    <property type="entry name" value="Carboxylesterase_B_CS"/>
</dbReference>
<dbReference type="InterPro" id="IPR029058">
    <property type="entry name" value="AB_hydrolase_fold"/>
</dbReference>
<dbReference type="PROSITE" id="PS00122">
    <property type="entry name" value="CARBOXYLESTERASE_B_1"/>
    <property type="match status" value="1"/>
</dbReference>
<keyword evidence="4" id="KW-0325">Glycoprotein</keyword>
<evidence type="ECO:0000259" key="7">
    <source>
        <dbReference type="Pfam" id="PF00135"/>
    </source>
</evidence>
<dbReference type="EMBL" id="CAXLJM020000007">
    <property type="protein sequence ID" value="CAL8073934.1"/>
    <property type="molecule type" value="Genomic_DNA"/>
</dbReference>
<evidence type="ECO:0000256" key="6">
    <source>
        <dbReference type="SAM" id="Phobius"/>
    </source>
</evidence>
<evidence type="ECO:0000256" key="5">
    <source>
        <dbReference type="RuleBase" id="RU361235"/>
    </source>
</evidence>
<proteinExistence type="inferred from homology"/>